<protein>
    <recommendedName>
        <fullName evidence="6">Double-stranded RNA-specific editase 1</fullName>
    </recommendedName>
</protein>
<dbReference type="SMART" id="SM00358">
    <property type="entry name" value="DSRM"/>
    <property type="match status" value="2"/>
</dbReference>
<accession>A0A7R9PJU6</accession>
<evidence type="ECO:0008006" key="6">
    <source>
        <dbReference type="Google" id="ProtNLM"/>
    </source>
</evidence>
<dbReference type="EMBL" id="OE840049">
    <property type="protein sequence ID" value="CAD7589363.1"/>
    <property type="molecule type" value="Genomic_DNA"/>
</dbReference>
<keyword evidence="1" id="KW-0694">RNA-binding</keyword>
<dbReference type="SUPFAM" id="SSF54768">
    <property type="entry name" value="dsRNA-binding domain-like"/>
    <property type="match status" value="2"/>
</dbReference>
<sequence length="828" mass="91838">MLAAKQLHRKLKNEEAIDDKKEENVLKSVEGFYKAGISYLKLWENSFDKANHFKWLTLQHDPIWDEMEDSALTVASVIPDSINVDELFDEHAIKVYKSPATKNNQTDINKTDMITGPAMDHLIQDGSHTVHMNNGDQELPSNGVGDVARPMLEPRKAEKRLLTDSSEGLPARKKRKKSASAQSQPKNAVCALNELRPGLEYTTVDQSGPVHAPTFTVSVEVFILKPSQYCPQVNGQTYTGQGRSKKLAKHAAAEAALRSFVQFKNAPEAQQAMNVHIADMDFTSDVTETEEDLFHAFQPSSDLAGTKIGDGQVPLQNGTNTVLQALLSPGRRTGALRAPILTSDKSPVMLLNELRPGIKYECLSESGEPYAKFTMGVNIDDETFEGTGPSKKLGKAAAAKSALAKLYNLSFSPFSTPLQPARTPSTPSSVDQMVLPQVLADHISRLVVNKFQVLIENHPTHSRRKVLAGIVMTTGLQMDDAIVISVATGTKCINGEHMSERGASLNDTHAEIIARRCLCDYLYTQLEMHMNPDLVGQSIFVHREDKKGYKLRENVKFHLFINTAPCGDARIFSPHEAATQEDSLDKHPNRKARGQLRTKIESGEGTIPVKSSDGIQTWDGVLQGQRLLTMSCSDKIARWNVVGVQGALLSHFVEPIYLESIVLGSLFHPSHMYRAVCGRIENTVQGLPPPYRLNKPLMSLITSPEVRQPGKAPNYSVNWTGPEIINSVTGKDERGMASRLSKQGMFSRFMNLVGRVNSRTNIGFGNCPRDYSDVKFLVQDYNMAKDQLFEAFQKAELGTWLKKPMEQDQFELPPQTQEAESPRHRLAQ</sequence>
<dbReference type="GO" id="GO:0010468">
    <property type="term" value="P:regulation of gene expression"/>
    <property type="evidence" value="ECO:0007669"/>
    <property type="project" value="UniProtKB-ARBA"/>
</dbReference>
<feature type="domain" description="DRBM" evidence="3">
    <location>
        <begin position="372"/>
        <end position="408"/>
    </location>
</feature>
<evidence type="ECO:0000259" key="3">
    <source>
        <dbReference type="PROSITE" id="PS50137"/>
    </source>
</evidence>
<dbReference type="PROSITE" id="PS50137">
    <property type="entry name" value="DS_RBD"/>
    <property type="match status" value="2"/>
</dbReference>
<evidence type="ECO:0000256" key="2">
    <source>
        <dbReference type="SAM" id="MobiDB-lite"/>
    </source>
</evidence>
<feature type="domain" description="A to I editase" evidence="4">
    <location>
        <begin position="485"/>
        <end position="810"/>
    </location>
</feature>
<evidence type="ECO:0000313" key="5">
    <source>
        <dbReference type="EMBL" id="CAD7589363.1"/>
    </source>
</evidence>
<dbReference type="Pfam" id="PF02137">
    <property type="entry name" value="A_deamin"/>
    <property type="match status" value="1"/>
</dbReference>
<evidence type="ECO:0000259" key="4">
    <source>
        <dbReference type="PROSITE" id="PS50141"/>
    </source>
</evidence>
<feature type="domain" description="DRBM" evidence="3">
    <location>
        <begin position="184"/>
        <end position="262"/>
    </location>
</feature>
<dbReference type="GO" id="GO:0005730">
    <property type="term" value="C:nucleolus"/>
    <property type="evidence" value="ECO:0007669"/>
    <property type="project" value="TreeGrafter"/>
</dbReference>
<dbReference type="PANTHER" id="PTHR10910">
    <property type="entry name" value="EUKARYOTE SPECIFIC DSRNA BINDING PROTEIN"/>
    <property type="match status" value="1"/>
</dbReference>
<dbReference type="Gene3D" id="3.30.160.20">
    <property type="match status" value="2"/>
</dbReference>
<dbReference type="GO" id="GO:0008251">
    <property type="term" value="F:tRNA-specific adenosine deaminase activity"/>
    <property type="evidence" value="ECO:0007669"/>
    <property type="project" value="TreeGrafter"/>
</dbReference>
<organism evidence="5">
    <name type="scientific">Timema genevievae</name>
    <name type="common">Walking stick</name>
    <dbReference type="NCBI Taxonomy" id="629358"/>
    <lineage>
        <taxon>Eukaryota</taxon>
        <taxon>Metazoa</taxon>
        <taxon>Ecdysozoa</taxon>
        <taxon>Arthropoda</taxon>
        <taxon>Hexapoda</taxon>
        <taxon>Insecta</taxon>
        <taxon>Pterygota</taxon>
        <taxon>Neoptera</taxon>
        <taxon>Polyneoptera</taxon>
        <taxon>Phasmatodea</taxon>
        <taxon>Timematodea</taxon>
        <taxon>Timematoidea</taxon>
        <taxon>Timematidae</taxon>
        <taxon>Timema</taxon>
    </lineage>
</organism>
<dbReference type="GO" id="GO:0006382">
    <property type="term" value="P:adenosine to inosine editing"/>
    <property type="evidence" value="ECO:0007669"/>
    <property type="project" value="TreeGrafter"/>
</dbReference>
<dbReference type="GO" id="GO:0003725">
    <property type="term" value="F:double-stranded RNA binding"/>
    <property type="evidence" value="ECO:0007669"/>
    <property type="project" value="TreeGrafter"/>
</dbReference>
<feature type="region of interest" description="Disordered" evidence="2">
    <location>
        <begin position="129"/>
        <end position="148"/>
    </location>
</feature>
<evidence type="ECO:0000256" key="1">
    <source>
        <dbReference type="PROSITE-ProRule" id="PRU00266"/>
    </source>
</evidence>
<dbReference type="AlphaFoldDB" id="A0A7R9PJU6"/>
<dbReference type="GO" id="GO:0003726">
    <property type="term" value="F:double-stranded RNA adenosine deaminase activity"/>
    <property type="evidence" value="ECO:0007669"/>
    <property type="project" value="TreeGrafter"/>
</dbReference>
<feature type="compositionally biased region" description="Polar residues" evidence="2">
    <location>
        <begin position="129"/>
        <end position="140"/>
    </location>
</feature>
<dbReference type="InterPro" id="IPR014720">
    <property type="entry name" value="dsRBD_dom"/>
</dbReference>
<feature type="region of interest" description="Disordered" evidence="2">
    <location>
        <begin position="154"/>
        <end position="186"/>
    </location>
</feature>
<dbReference type="SMART" id="SM00552">
    <property type="entry name" value="ADEAMc"/>
    <property type="match status" value="1"/>
</dbReference>
<dbReference type="PROSITE" id="PS50141">
    <property type="entry name" value="A_DEAMIN_EDITASE"/>
    <property type="match status" value="1"/>
</dbReference>
<proteinExistence type="predicted"/>
<dbReference type="GO" id="GO:0005737">
    <property type="term" value="C:cytoplasm"/>
    <property type="evidence" value="ECO:0007669"/>
    <property type="project" value="TreeGrafter"/>
</dbReference>
<reference evidence="5" key="1">
    <citation type="submission" date="2020-11" db="EMBL/GenBank/DDBJ databases">
        <authorList>
            <person name="Tran Van P."/>
        </authorList>
    </citation>
    <scope>NUCLEOTIDE SEQUENCE</scope>
</reference>
<gene>
    <name evidence="5" type="ORF">TGEB3V08_LOCUS3323</name>
</gene>
<feature type="region of interest" description="Disordered" evidence="2">
    <location>
        <begin position="806"/>
        <end position="828"/>
    </location>
</feature>
<name>A0A7R9PJU6_TIMGE</name>
<dbReference type="PANTHER" id="PTHR10910:SF62">
    <property type="entry name" value="AT07585P-RELATED"/>
    <property type="match status" value="1"/>
</dbReference>
<dbReference type="GO" id="GO:0006396">
    <property type="term" value="P:RNA processing"/>
    <property type="evidence" value="ECO:0007669"/>
    <property type="project" value="InterPro"/>
</dbReference>
<dbReference type="Pfam" id="PF00035">
    <property type="entry name" value="dsrm"/>
    <property type="match status" value="2"/>
</dbReference>
<dbReference type="InterPro" id="IPR002466">
    <property type="entry name" value="A_deamin"/>
</dbReference>